<dbReference type="AlphaFoldDB" id="A0AAD4D4P5"/>
<dbReference type="Proteomes" id="UP001194580">
    <property type="component" value="Unassembled WGS sequence"/>
</dbReference>
<evidence type="ECO:0000256" key="1">
    <source>
        <dbReference type="SAM" id="MobiDB-lite"/>
    </source>
</evidence>
<gene>
    <name evidence="2" type="ORF">BGZ95_003101</name>
</gene>
<comment type="caution">
    <text evidence="2">The sequence shown here is derived from an EMBL/GenBank/DDBJ whole genome shotgun (WGS) entry which is preliminary data.</text>
</comment>
<sequence length="129" mass="14375">MFGKQLVSRYLVPQVTSLHLDADRSEEKAGAHQDRSKAKDKEQTRLVECLDRMEHKPKAGKLTPKATMKEIGHLMRRVFSLEARFKEDFVAGLAETFPDSHVCSTEAEKCTAACPDEKVVEGKSVTGLS</sequence>
<keyword evidence="3" id="KW-1185">Reference proteome</keyword>
<reference evidence="2" key="1">
    <citation type="journal article" date="2020" name="Fungal Divers.">
        <title>Resolving the Mortierellaceae phylogeny through synthesis of multi-gene phylogenetics and phylogenomics.</title>
        <authorList>
            <person name="Vandepol N."/>
            <person name="Liber J."/>
            <person name="Desiro A."/>
            <person name="Na H."/>
            <person name="Kennedy M."/>
            <person name="Barry K."/>
            <person name="Grigoriev I.V."/>
            <person name="Miller A.N."/>
            <person name="O'Donnell K."/>
            <person name="Stajich J.E."/>
            <person name="Bonito G."/>
        </authorList>
    </citation>
    <scope>NUCLEOTIDE SEQUENCE</scope>
    <source>
        <strain evidence="2">NRRL 28262</strain>
    </source>
</reference>
<organism evidence="2 3">
    <name type="scientific">Linnemannia exigua</name>
    <dbReference type="NCBI Taxonomy" id="604196"/>
    <lineage>
        <taxon>Eukaryota</taxon>
        <taxon>Fungi</taxon>
        <taxon>Fungi incertae sedis</taxon>
        <taxon>Mucoromycota</taxon>
        <taxon>Mortierellomycotina</taxon>
        <taxon>Mortierellomycetes</taxon>
        <taxon>Mortierellales</taxon>
        <taxon>Mortierellaceae</taxon>
        <taxon>Linnemannia</taxon>
    </lineage>
</organism>
<accession>A0AAD4D4P5</accession>
<name>A0AAD4D4P5_9FUNG</name>
<feature type="region of interest" description="Disordered" evidence="1">
    <location>
        <begin position="21"/>
        <end position="43"/>
    </location>
</feature>
<proteinExistence type="predicted"/>
<protein>
    <submittedName>
        <fullName evidence="2">Uncharacterized protein</fullName>
    </submittedName>
</protein>
<evidence type="ECO:0000313" key="2">
    <source>
        <dbReference type="EMBL" id="KAG0266158.1"/>
    </source>
</evidence>
<evidence type="ECO:0000313" key="3">
    <source>
        <dbReference type="Proteomes" id="UP001194580"/>
    </source>
</evidence>
<dbReference type="EMBL" id="JAAAIL010001692">
    <property type="protein sequence ID" value="KAG0266158.1"/>
    <property type="molecule type" value="Genomic_DNA"/>
</dbReference>